<dbReference type="InterPro" id="IPR028996">
    <property type="entry name" value="GM2-AP"/>
</dbReference>
<protein>
    <submittedName>
        <fullName evidence="3">Ganglioside GM2 activator</fullName>
    </submittedName>
</protein>
<evidence type="ECO:0000313" key="4">
    <source>
        <dbReference type="Proteomes" id="UP000276133"/>
    </source>
</evidence>
<dbReference type="AlphaFoldDB" id="A0A3M7PUM6"/>
<dbReference type="Proteomes" id="UP000276133">
    <property type="component" value="Unassembled WGS sequence"/>
</dbReference>
<dbReference type="PANTHER" id="PTHR17357:SF0">
    <property type="entry name" value="GANGLIOSIDE GM2 ACTIVATOR"/>
    <property type="match status" value="1"/>
</dbReference>
<evidence type="ECO:0000256" key="2">
    <source>
        <dbReference type="SAM" id="SignalP"/>
    </source>
</evidence>
<dbReference type="OrthoDB" id="6409159at2759"/>
<evidence type="ECO:0000313" key="3">
    <source>
        <dbReference type="EMBL" id="RNA02713.1"/>
    </source>
</evidence>
<reference evidence="3 4" key="1">
    <citation type="journal article" date="2018" name="Sci. Rep.">
        <title>Genomic signatures of local adaptation to the degree of environmental predictability in rotifers.</title>
        <authorList>
            <person name="Franch-Gras L."/>
            <person name="Hahn C."/>
            <person name="Garcia-Roger E.M."/>
            <person name="Carmona M.J."/>
            <person name="Serra M."/>
            <person name="Gomez A."/>
        </authorList>
    </citation>
    <scope>NUCLEOTIDE SEQUENCE [LARGE SCALE GENOMIC DNA]</scope>
    <source>
        <strain evidence="3">HYR1</strain>
    </source>
</reference>
<name>A0A3M7PUM6_BRAPC</name>
<keyword evidence="1 2" id="KW-0732">Signal</keyword>
<organism evidence="3 4">
    <name type="scientific">Brachionus plicatilis</name>
    <name type="common">Marine rotifer</name>
    <name type="synonym">Brachionus muelleri</name>
    <dbReference type="NCBI Taxonomy" id="10195"/>
    <lineage>
        <taxon>Eukaryota</taxon>
        <taxon>Metazoa</taxon>
        <taxon>Spiralia</taxon>
        <taxon>Gnathifera</taxon>
        <taxon>Rotifera</taxon>
        <taxon>Eurotatoria</taxon>
        <taxon>Monogononta</taxon>
        <taxon>Pseudotrocha</taxon>
        <taxon>Ploima</taxon>
        <taxon>Brachionidae</taxon>
        <taxon>Brachionus</taxon>
    </lineage>
</organism>
<evidence type="ECO:0000256" key="1">
    <source>
        <dbReference type="ARBA" id="ARBA00022729"/>
    </source>
</evidence>
<dbReference type="GO" id="GO:0006689">
    <property type="term" value="P:ganglioside catabolic process"/>
    <property type="evidence" value="ECO:0007669"/>
    <property type="project" value="InterPro"/>
</dbReference>
<sequence>MKFLIFIALLPVFIYGQTLNKFQWSNCGSPAIDLYEVDITPMPIVQPGAIDLSLLANFKRQMSGGLKTTLKITRTVSGLKLPIRCYLAAGVYVGSCDYDDLCKLVETLLPTFSPDTCPQTVAQFGIDCTCPFKITPGMIDIKEYLDVPSADSSIFSFLASGDFDVKIETQDGNGPFGCVEIKFSVKPFKP</sequence>
<comment type="caution">
    <text evidence="3">The sequence shown here is derived from an EMBL/GenBank/DDBJ whole genome shotgun (WGS) entry which is preliminary data.</text>
</comment>
<gene>
    <name evidence="3" type="ORF">BpHYR1_043842</name>
</gene>
<feature type="signal peptide" evidence="2">
    <location>
        <begin position="1"/>
        <end position="16"/>
    </location>
</feature>
<keyword evidence="4" id="KW-1185">Reference proteome</keyword>
<feature type="chain" id="PRO_5018209477" evidence="2">
    <location>
        <begin position="17"/>
        <end position="190"/>
    </location>
</feature>
<proteinExistence type="predicted"/>
<dbReference type="PANTHER" id="PTHR17357">
    <property type="entry name" value="GM2 GANGLIOSIDE ACTIVATOR PROTEIN"/>
    <property type="match status" value="1"/>
</dbReference>
<dbReference type="Gene3D" id="2.70.220.10">
    <property type="entry name" value="Ganglioside GM2 activator"/>
    <property type="match status" value="1"/>
</dbReference>
<dbReference type="GO" id="GO:0005319">
    <property type="term" value="F:lipid transporter activity"/>
    <property type="evidence" value="ECO:0007669"/>
    <property type="project" value="TreeGrafter"/>
</dbReference>
<accession>A0A3M7PUM6</accession>
<dbReference type="GO" id="GO:0009898">
    <property type="term" value="C:cytoplasmic side of plasma membrane"/>
    <property type="evidence" value="ECO:0007669"/>
    <property type="project" value="TreeGrafter"/>
</dbReference>
<dbReference type="SUPFAM" id="SSF63707">
    <property type="entry name" value="Ganglioside M2 (gm2) activator"/>
    <property type="match status" value="1"/>
</dbReference>
<dbReference type="GO" id="GO:0008047">
    <property type="term" value="F:enzyme activator activity"/>
    <property type="evidence" value="ECO:0007669"/>
    <property type="project" value="InterPro"/>
</dbReference>
<dbReference type="EMBL" id="REGN01008776">
    <property type="protein sequence ID" value="RNA02713.1"/>
    <property type="molecule type" value="Genomic_DNA"/>
</dbReference>
<dbReference type="InterPro" id="IPR036846">
    <property type="entry name" value="GM2-AP_sf"/>
</dbReference>